<evidence type="ECO:0000313" key="15">
    <source>
        <dbReference type="Proteomes" id="UP000199022"/>
    </source>
</evidence>
<reference evidence="15" key="1">
    <citation type="submission" date="2016-10" db="EMBL/GenBank/DDBJ databases">
        <authorList>
            <person name="Varghese N."/>
            <person name="Submissions S."/>
        </authorList>
    </citation>
    <scope>NUCLEOTIDE SEQUENCE [LARGE SCALE GENOMIC DNA]</scope>
    <source>
        <strain evidence="15">DSM 45962</strain>
    </source>
</reference>
<dbReference type="InterPro" id="IPR004358">
    <property type="entry name" value="Sig_transdc_His_kin-like_C"/>
</dbReference>
<dbReference type="Gene3D" id="1.10.287.130">
    <property type="match status" value="1"/>
</dbReference>
<gene>
    <name evidence="14" type="ORF">SAMN05661030_1591</name>
</gene>
<dbReference type="InterPro" id="IPR003660">
    <property type="entry name" value="HAMP_dom"/>
</dbReference>
<keyword evidence="8 11" id="KW-1133">Transmembrane helix</keyword>
<dbReference type="Proteomes" id="UP000199022">
    <property type="component" value="Unassembled WGS sequence"/>
</dbReference>
<feature type="transmembrane region" description="Helical" evidence="11">
    <location>
        <begin position="161"/>
        <end position="181"/>
    </location>
</feature>
<evidence type="ECO:0000256" key="10">
    <source>
        <dbReference type="ARBA" id="ARBA00023136"/>
    </source>
</evidence>
<feature type="domain" description="Histidine kinase" evidence="12">
    <location>
        <begin position="245"/>
        <end position="463"/>
    </location>
</feature>
<dbReference type="SUPFAM" id="SSF47384">
    <property type="entry name" value="Homodimeric domain of signal transducing histidine kinase"/>
    <property type="match status" value="1"/>
</dbReference>
<dbReference type="Pfam" id="PF02518">
    <property type="entry name" value="HATPase_c"/>
    <property type="match status" value="1"/>
</dbReference>
<evidence type="ECO:0000256" key="11">
    <source>
        <dbReference type="SAM" id="Phobius"/>
    </source>
</evidence>
<evidence type="ECO:0000259" key="13">
    <source>
        <dbReference type="PROSITE" id="PS50885"/>
    </source>
</evidence>
<dbReference type="EMBL" id="FOMD01000002">
    <property type="protein sequence ID" value="SFC81289.1"/>
    <property type="molecule type" value="Genomic_DNA"/>
</dbReference>
<dbReference type="InterPro" id="IPR050428">
    <property type="entry name" value="TCS_sensor_his_kinase"/>
</dbReference>
<dbReference type="STRING" id="1225127.SAMN05661030_1591"/>
<protein>
    <recommendedName>
        <fullName evidence="3">histidine kinase</fullName>
        <ecNumber evidence="3">2.7.13.3</ecNumber>
    </recommendedName>
</protein>
<evidence type="ECO:0000256" key="1">
    <source>
        <dbReference type="ARBA" id="ARBA00000085"/>
    </source>
</evidence>
<dbReference type="CDD" id="cd06225">
    <property type="entry name" value="HAMP"/>
    <property type="match status" value="1"/>
</dbReference>
<accession>A0A1I1M7A9</accession>
<evidence type="ECO:0000256" key="6">
    <source>
        <dbReference type="ARBA" id="ARBA00022692"/>
    </source>
</evidence>
<dbReference type="InterPro" id="IPR003594">
    <property type="entry name" value="HATPase_dom"/>
</dbReference>
<dbReference type="EC" id="2.7.13.3" evidence="3"/>
<sequence length="464" mass="49337">MRSRIVAPLMTLVVAVAVLLVLPSLQTVSRERTNELELQRREVLDRVASLTRLAVETGDAVPLERYLVRHHDLHGESLLVIDTTEQVLAGVGGLDPDDPRVERRTRDSGYNVPFREVEPVLPWSSATAVLSVPVEVSRDVASGVVLLEADLTDARDDVRRGWLGIVVPALLGLLALFWVTLRAARWILRPVHALEAATHALTQQEAPAAVAVGGPPELRRLASSFTTMAGTLSATLAQQRDLVSNTSHQLRNPLAAVRLNVDLLPAPTDADRQRLAAVQADLDRLDHTVDRLLGLAEAEHRVMEARAARLGDAPAEPGATADRVRAHVAARWGGPGGPAVRVTADDDVVLALPAAEVVEVVDALVENAVKYAGPGAHVEVGLRAGAPGRAVLEVADDGDGLTDEELAHARERFWRSSRHVEHPGTGLGLAIVDALARAAGGSMTVARAAAGGLAVRLDLPRDGA</sequence>
<dbReference type="InterPro" id="IPR005467">
    <property type="entry name" value="His_kinase_dom"/>
</dbReference>
<evidence type="ECO:0000256" key="8">
    <source>
        <dbReference type="ARBA" id="ARBA00022989"/>
    </source>
</evidence>
<keyword evidence="10 11" id="KW-0472">Membrane</keyword>
<evidence type="ECO:0000259" key="12">
    <source>
        <dbReference type="PROSITE" id="PS50109"/>
    </source>
</evidence>
<evidence type="ECO:0000256" key="9">
    <source>
        <dbReference type="ARBA" id="ARBA00023012"/>
    </source>
</evidence>
<dbReference type="SMART" id="SM00387">
    <property type="entry name" value="HATPase_c"/>
    <property type="match status" value="1"/>
</dbReference>
<evidence type="ECO:0000256" key="4">
    <source>
        <dbReference type="ARBA" id="ARBA00022553"/>
    </source>
</evidence>
<dbReference type="Gene3D" id="3.30.565.10">
    <property type="entry name" value="Histidine kinase-like ATPase, C-terminal domain"/>
    <property type="match status" value="1"/>
</dbReference>
<dbReference type="GO" id="GO:0000155">
    <property type="term" value="F:phosphorelay sensor kinase activity"/>
    <property type="evidence" value="ECO:0007669"/>
    <property type="project" value="InterPro"/>
</dbReference>
<dbReference type="CDD" id="cd00075">
    <property type="entry name" value="HATPase"/>
    <property type="match status" value="1"/>
</dbReference>
<dbReference type="OrthoDB" id="9786919at2"/>
<dbReference type="InterPro" id="IPR036890">
    <property type="entry name" value="HATPase_C_sf"/>
</dbReference>
<dbReference type="SMART" id="SM00304">
    <property type="entry name" value="HAMP"/>
    <property type="match status" value="1"/>
</dbReference>
<keyword evidence="4" id="KW-0597">Phosphoprotein</keyword>
<organism evidence="14 15">
    <name type="scientific">Klenkia taihuensis</name>
    <dbReference type="NCBI Taxonomy" id="1225127"/>
    <lineage>
        <taxon>Bacteria</taxon>
        <taxon>Bacillati</taxon>
        <taxon>Actinomycetota</taxon>
        <taxon>Actinomycetes</taxon>
        <taxon>Geodermatophilales</taxon>
        <taxon>Geodermatophilaceae</taxon>
        <taxon>Klenkia</taxon>
    </lineage>
</organism>
<keyword evidence="7 14" id="KW-0418">Kinase</keyword>
<dbReference type="SUPFAM" id="SSF55874">
    <property type="entry name" value="ATPase domain of HSP90 chaperone/DNA topoisomerase II/histidine kinase"/>
    <property type="match status" value="1"/>
</dbReference>
<name>A0A1I1M7A9_9ACTN</name>
<dbReference type="InterPro" id="IPR003661">
    <property type="entry name" value="HisK_dim/P_dom"/>
</dbReference>
<dbReference type="InterPro" id="IPR036097">
    <property type="entry name" value="HisK_dim/P_sf"/>
</dbReference>
<dbReference type="AlphaFoldDB" id="A0A1I1M7A9"/>
<dbReference type="RefSeq" id="WP_091556508.1">
    <property type="nucleotide sequence ID" value="NZ_BNAC01000006.1"/>
</dbReference>
<evidence type="ECO:0000313" key="14">
    <source>
        <dbReference type="EMBL" id="SFC81289.1"/>
    </source>
</evidence>
<dbReference type="PANTHER" id="PTHR45436">
    <property type="entry name" value="SENSOR HISTIDINE KINASE YKOH"/>
    <property type="match status" value="1"/>
</dbReference>
<feature type="domain" description="HAMP" evidence="13">
    <location>
        <begin position="185"/>
        <end position="237"/>
    </location>
</feature>
<evidence type="ECO:0000256" key="2">
    <source>
        <dbReference type="ARBA" id="ARBA00004236"/>
    </source>
</evidence>
<dbReference type="PANTHER" id="PTHR45436:SF5">
    <property type="entry name" value="SENSOR HISTIDINE KINASE TRCS"/>
    <property type="match status" value="1"/>
</dbReference>
<keyword evidence="5" id="KW-0808">Transferase</keyword>
<dbReference type="PROSITE" id="PS50885">
    <property type="entry name" value="HAMP"/>
    <property type="match status" value="1"/>
</dbReference>
<dbReference type="PROSITE" id="PS50109">
    <property type="entry name" value="HIS_KIN"/>
    <property type="match status" value="1"/>
</dbReference>
<proteinExistence type="predicted"/>
<comment type="catalytic activity">
    <reaction evidence="1">
        <text>ATP + protein L-histidine = ADP + protein N-phospho-L-histidine.</text>
        <dbReference type="EC" id="2.7.13.3"/>
    </reaction>
</comment>
<dbReference type="Gene3D" id="6.10.340.10">
    <property type="match status" value="1"/>
</dbReference>
<comment type="subcellular location">
    <subcellularLocation>
        <location evidence="2">Cell membrane</location>
    </subcellularLocation>
</comment>
<keyword evidence="9" id="KW-0902">Two-component regulatory system</keyword>
<dbReference type="Pfam" id="PF00672">
    <property type="entry name" value="HAMP"/>
    <property type="match status" value="1"/>
</dbReference>
<evidence type="ECO:0000256" key="3">
    <source>
        <dbReference type="ARBA" id="ARBA00012438"/>
    </source>
</evidence>
<evidence type="ECO:0000256" key="7">
    <source>
        <dbReference type="ARBA" id="ARBA00022777"/>
    </source>
</evidence>
<dbReference type="GO" id="GO:0005886">
    <property type="term" value="C:plasma membrane"/>
    <property type="evidence" value="ECO:0007669"/>
    <property type="project" value="UniProtKB-SubCell"/>
</dbReference>
<dbReference type="PRINTS" id="PR00344">
    <property type="entry name" value="BCTRLSENSOR"/>
</dbReference>
<dbReference type="Pfam" id="PF00512">
    <property type="entry name" value="HisKA"/>
    <property type="match status" value="1"/>
</dbReference>
<keyword evidence="6 11" id="KW-0812">Transmembrane</keyword>
<evidence type="ECO:0000256" key="5">
    <source>
        <dbReference type="ARBA" id="ARBA00022679"/>
    </source>
</evidence>
<keyword evidence="15" id="KW-1185">Reference proteome</keyword>
<dbReference type="SMART" id="SM00388">
    <property type="entry name" value="HisKA"/>
    <property type="match status" value="1"/>
</dbReference>
<dbReference type="CDD" id="cd00082">
    <property type="entry name" value="HisKA"/>
    <property type="match status" value="1"/>
</dbReference>